<feature type="transmembrane region" description="Helical" evidence="8">
    <location>
        <begin position="299"/>
        <end position="332"/>
    </location>
</feature>
<evidence type="ECO:0000313" key="9">
    <source>
        <dbReference type="EMBL" id="RKQ86296.1"/>
    </source>
</evidence>
<feature type="transmembrane region" description="Helical" evidence="8">
    <location>
        <begin position="224"/>
        <end position="244"/>
    </location>
</feature>
<dbReference type="PANTHER" id="PTHR21716">
    <property type="entry name" value="TRANSMEMBRANE PROTEIN"/>
    <property type="match status" value="1"/>
</dbReference>
<dbReference type="PANTHER" id="PTHR21716:SF53">
    <property type="entry name" value="PERMEASE PERM-RELATED"/>
    <property type="match status" value="1"/>
</dbReference>
<evidence type="ECO:0000256" key="7">
    <source>
        <dbReference type="ARBA" id="ARBA00023136"/>
    </source>
</evidence>
<evidence type="ECO:0000313" key="10">
    <source>
        <dbReference type="Proteomes" id="UP000278962"/>
    </source>
</evidence>
<evidence type="ECO:0000256" key="3">
    <source>
        <dbReference type="ARBA" id="ARBA00022448"/>
    </source>
</evidence>
<dbReference type="RefSeq" id="WP_170179298.1">
    <property type="nucleotide sequence ID" value="NZ_RBIL01000002.1"/>
</dbReference>
<feature type="transmembrane region" description="Helical" evidence="8">
    <location>
        <begin position="143"/>
        <end position="168"/>
    </location>
</feature>
<evidence type="ECO:0000256" key="6">
    <source>
        <dbReference type="ARBA" id="ARBA00022989"/>
    </source>
</evidence>
<accession>A0A660KXB6</accession>
<dbReference type="InterPro" id="IPR002549">
    <property type="entry name" value="AI-2E-like"/>
</dbReference>
<reference evidence="9 10" key="1">
    <citation type="submission" date="2018-10" db="EMBL/GenBank/DDBJ databases">
        <title>Genomic Encyclopedia of Archaeal and Bacterial Type Strains, Phase II (KMG-II): from individual species to whole genera.</title>
        <authorList>
            <person name="Goeker M."/>
        </authorList>
    </citation>
    <scope>NUCLEOTIDE SEQUENCE [LARGE SCALE GENOMIC DNA]</scope>
    <source>
        <strain evidence="9 10">DSM 14954</strain>
    </source>
</reference>
<dbReference type="Proteomes" id="UP000278962">
    <property type="component" value="Unassembled WGS sequence"/>
</dbReference>
<proteinExistence type="inferred from homology"/>
<dbReference type="AlphaFoldDB" id="A0A660KXB6"/>
<evidence type="ECO:0000256" key="4">
    <source>
        <dbReference type="ARBA" id="ARBA00022475"/>
    </source>
</evidence>
<keyword evidence="5 8" id="KW-0812">Transmembrane</keyword>
<feature type="transmembrane region" description="Helical" evidence="8">
    <location>
        <begin position="12"/>
        <end position="30"/>
    </location>
</feature>
<evidence type="ECO:0000256" key="1">
    <source>
        <dbReference type="ARBA" id="ARBA00004651"/>
    </source>
</evidence>
<dbReference type="Pfam" id="PF01594">
    <property type="entry name" value="AI-2E_transport"/>
    <property type="match status" value="1"/>
</dbReference>
<keyword evidence="6 8" id="KW-1133">Transmembrane helix</keyword>
<gene>
    <name evidence="9" type="ORF">C8N24_4306</name>
</gene>
<evidence type="ECO:0000256" key="5">
    <source>
        <dbReference type="ARBA" id="ARBA00022692"/>
    </source>
</evidence>
<sequence length="378" mass="39805">MKPQRVEIVIGVKTLMTVFVFGLLVVLAILSLGTLLSIFLAAVIALGLDPIVARMVKRGWNRGRASLVVFAALFASVLVLILVTAGPVWDEIKEFIQALPGYWQDLQESDWFNDLSSTAGFDEKVQSWLADLARGFPEAASTLLGAAGGVFGSILSMVTLTFLALFLLMERPMITSWLFGFAPPEAEQRWSPVVEESIRAVSSSLLGNIAISLVAGTIAGLSAYILGLPFPIVLAVIAGLLDLIPQVGATVASVILVAVALTVGTTEAVIMLIIQLIYQQVENYIVYPIVYKKAVELSAFTTIVAVLVASALLGIVGAILAVPFAAVIKTVIREATAPRRARMAALRDGPSVTQAGDVVDAPVAKDGVGVGPGLARGA</sequence>
<feature type="transmembrane region" description="Helical" evidence="8">
    <location>
        <begin position="65"/>
        <end position="89"/>
    </location>
</feature>
<evidence type="ECO:0000256" key="2">
    <source>
        <dbReference type="ARBA" id="ARBA00009773"/>
    </source>
</evidence>
<comment type="similarity">
    <text evidence="2">Belongs to the autoinducer-2 exporter (AI-2E) (TC 2.A.86) family.</text>
</comment>
<keyword evidence="3" id="KW-0813">Transport</keyword>
<protein>
    <submittedName>
        <fullName evidence="9">Putative PurR-regulated permease PerM</fullName>
    </submittedName>
</protein>
<organism evidence="9 10">
    <name type="scientific">Solirubrobacter pauli</name>
    <dbReference type="NCBI Taxonomy" id="166793"/>
    <lineage>
        <taxon>Bacteria</taxon>
        <taxon>Bacillati</taxon>
        <taxon>Actinomycetota</taxon>
        <taxon>Thermoleophilia</taxon>
        <taxon>Solirubrobacterales</taxon>
        <taxon>Solirubrobacteraceae</taxon>
        <taxon>Solirubrobacter</taxon>
    </lineage>
</organism>
<comment type="caution">
    <text evidence="9">The sequence shown here is derived from an EMBL/GenBank/DDBJ whole genome shotgun (WGS) entry which is preliminary data.</text>
</comment>
<comment type="subcellular location">
    <subcellularLocation>
        <location evidence="1">Cell membrane</location>
        <topology evidence="1">Multi-pass membrane protein</topology>
    </subcellularLocation>
</comment>
<keyword evidence="4" id="KW-1003">Cell membrane</keyword>
<dbReference type="EMBL" id="RBIL01000002">
    <property type="protein sequence ID" value="RKQ86296.1"/>
    <property type="molecule type" value="Genomic_DNA"/>
</dbReference>
<keyword evidence="7 8" id="KW-0472">Membrane</keyword>
<evidence type="ECO:0000256" key="8">
    <source>
        <dbReference type="SAM" id="Phobius"/>
    </source>
</evidence>
<keyword evidence="10" id="KW-1185">Reference proteome</keyword>
<feature type="transmembrane region" description="Helical" evidence="8">
    <location>
        <begin position="251"/>
        <end position="279"/>
    </location>
</feature>
<name>A0A660KXB6_9ACTN</name>
<dbReference type="GO" id="GO:0005886">
    <property type="term" value="C:plasma membrane"/>
    <property type="evidence" value="ECO:0007669"/>
    <property type="project" value="UniProtKB-SubCell"/>
</dbReference>